<dbReference type="Pfam" id="PF19078">
    <property type="entry name" value="Big_12"/>
    <property type="match status" value="1"/>
</dbReference>
<dbReference type="PANTHER" id="PTHR44103:SF1">
    <property type="entry name" value="PROPROTEIN CONVERTASE P"/>
    <property type="match status" value="1"/>
</dbReference>
<dbReference type="SUPFAM" id="SSF69318">
    <property type="entry name" value="Integrin alpha N-terminal domain"/>
    <property type="match status" value="2"/>
</dbReference>
<dbReference type="InterPro" id="IPR040853">
    <property type="entry name" value="RapA2_cadherin-like"/>
</dbReference>
<dbReference type="InterPro" id="IPR015919">
    <property type="entry name" value="Cadherin-like_sf"/>
</dbReference>
<dbReference type="Gene3D" id="2.60.40.10">
    <property type="entry name" value="Immunoglobulins"/>
    <property type="match status" value="5"/>
</dbReference>
<reference evidence="4 5" key="1">
    <citation type="journal article" date="2009" name="PLoS ONE">
        <title>The complete genome of Teredinibacter turnerae T7901: an intracellular endosymbiont of marine wood-boring bivalves (shipworms).</title>
        <authorList>
            <person name="Yang J.C."/>
            <person name="Madupu R."/>
            <person name="Durkin A.S."/>
            <person name="Ekborg N.A."/>
            <person name="Pedamallu C.S."/>
            <person name="Hostetler J.B."/>
            <person name="Radune D."/>
            <person name="Toms B.S."/>
            <person name="Henrissat B."/>
            <person name="Coutinho P.M."/>
            <person name="Schwarz S."/>
            <person name="Field L."/>
            <person name="Trindade-Silva A.E."/>
            <person name="Soares C.A.G."/>
            <person name="Elshahawi S."/>
            <person name="Hanora A."/>
            <person name="Schmidt E.W."/>
            <person name="Haygood M.G."/>
            <person name="Posfai J."/>
            <person name="Benner J."/>
            <person name="Madinger C."/>
            <person name="Nove J."/>
            <person name="Anton B."/>
            <person name="Chaudhary K."/>
            <person name="Foster J."/>
            <person name="Holman A."/>
            <person name="Kumar S."/>
            <person name="Lessard P.A."/>
            <person name="Luyten Y.A."/>
            <person name="Slatko B."/>
            <person name="Wood N."/>
            <person name="Wu B."/>
            <person name="Teplitski M."/>
            <person name="Mougous J.D."/>
            <person name="Ward N."/>
            <person name="Eisen J.A."/>
            <person name="Badger J.H."/>
            <person name="Distel D.L."/>
        </authorList>
    </citation>
    <scope>NUCLEOTIDE SEQUENCE [LARGE SCALE GENOMIC DNA]</scope>
    <source>
        <strain evidence="5">ATCC 39867 / T7901</strain>
    </source>
</reference>
<name>C5BLY3_TERTT</name>
<dbReference type="GO" id="GO:0015288">
    <property type="term" value="F:porin activity"/>
    <property type="evidence" value="ECO:0007669"/>
    <property type="project" value="UniProtKB-KW"/>
</dbReference>
<keyword evidence="2" id="KW-0813">Transport</keyword>
<dbReference type="SUPFAM" id="SSF49313">
    <property type="entry name" value="Cadherin-like"/>
    <property type="match status" value="5"/>
</dbReference>
<dbReference type="HOGENOM" id="CLU_226270_0_0_6"/>
<dbReference type="SUPFAM" id="SSF56925">
    <property type="entry name" value="OMPA-like"/>
    <property type="match status" value="1"/>
</dbReference>
<gene>
    <name evidence="4" type="ordered locus">TERTU_2658</name>
</gene>
<dbReference type="SMART" id="SM00736">
    <property type="entry name" value="CADG"/>
    <property type="match status" value="4"/>
</dbReference>
<dbReference type="Pfam" id="PF17803">
    <property type="entry name" value="Cadherin_4"/>
    <property type="match status" value="1"/>
</dbReference>
<dbReference type="Pfam" id="PF17963">
    <property type="entry name" value="Big_9"/>
    <property type="match status" value="6"/>
</dbReference>
<keyword evidence="5" id="KW-1185">Reference proteome</keyword>
<dbReference type="Pfam" id="PF05345">
    <property type="entry name" value="He_PIG"/>
    <property type="match status" value="4"/>
</dbReference>
<keyword evidence="2" id="KW-0812">Transmembrane</keyword>
<dbReference type="eggNOG" id="COG3637">
    <property type="taxonomic scope" value="Bacteria"/>
</dbReference>
<keyword evidence="2" id="KW-0626">Porin</keyword>
<dbReference type="InterPro" id="IPR057693">
    <property type="entry name" value="DUF7933"/>
</dbReference>
<dbReference type="eggNOG" id="COG0747">
    <property type="taxonomic scope" value="Bacteria"/>
</dbReference>
<dbReference type="InterPro" id="IPR011250">
    <property type="entry name" value="OMP/PagP_B-barrel"/>
</dbReference>
<evidence type="ECO:0000259" key="3">
    <source>
        <dbReference type="SMART" id="SM00736"/>
    </source>
</evidence>
<dbReference type="InterPro" id="IPR000498">
    <property type="entry name" value="OmpA-like_TM_dom"/>
</dbReference>
<feature type="domain" description="Dystroglycan-type cadherin-like" evidence="3">
    <location>
        <begin position="1040"/>
        <end position="1129"/>
    </location>
</feature>
<evidence type="ECO:0000256" key="2">
    <source>
        <dbReference type="ARBA" id="ARBA00023114"/>
    </source>
</evidence>
<dbReference type="Gene3D" id="2.40.160.20">
    <property type="match status" value="1"/>
</dbReference>
<dbReference type="eggNOG" id="COG1357">
    <property type="taxonomic scope" value="Bacteria"/>
</dbReference>
<organism evidence="4 5">
    <name type="scientific">Teredinibacter turnerae (strain ATCC 39867 / T7901)</name>
    <dbReference type="NCBI Taxonomy" id="377629"/>
    <lineage>
        <taxon>Bacteria</taxon>
        <taxon>Pseudomonadati</taxon>
        <taxon>Pseudomonadota</taxon>
        <taxon>Gammaproteobacteria</taxon>
        <taxon>Cellvibrionales</taxon>
        <taxon>Cellvibrionaceae</taxon>
        <taxon>Teredinibacter</taxon>
    </lineage>
</organism>
<dbReference type="eggNOG" id="COG3897">
    <property type="taxonomic scope" value="Bacteria"/>
</dbReference>
<dbReference type="NCBIfam" id="NF012211">
    <property type="entry name" value="tand_rpt_95"/>
    <property type="match status" value="6"/>
</dbReference>
<accession>C5BLY3</accession>
<protein>
    <submittedName>
        <fullName evidence="4">Ig domain protein</fullName>
    </submittedName>
</protein>
<dbReference type="Proteomes" id="UP000009080">
    <property type="component" value="Chromosome"/>
</dbReference>
<evidence type="ECO:0000313" key="5">
    <source>
        <dbReference type="Proteomes" id="UP000009080"/>
    </source>
</evidence>
<dbReference type="Pfam" id="PF01389">
    <property type="entry name" value="OmpA_membrane"/>
    <property type="match status" value="1"/>
</dbReference>
<dbReference type="GO" id="GO:0009279">
    <property type="term" value="C:cell outer membrane"/>
    <property type="evidence" value="ECO:0007669"/>
    <property type="project" value="InterPro"/>
</dbReference>
<proteinExistence type="inferred from homology"/>
<dbReference type="PANTHER" id="PTHR44103">
    <property type="entry name" value="PROPROTEIN CONVERTASE P"/>
    <property type="match status" value="1"/>
</dbReference>
<evidence type="ECO:0000256" key="1">
    <source>
        <dbReference type="ARBA" id="ARBA00005710"/>
    </source>
</evidence>
<feature type="domain" description="Dystroglycan-type cadherin-like" evidence="3">
    <location>
        <begin position="941"/>
        <end position="1035"/>
    </location>
</feature>
<dbReference type="Gene3D" id="2.60.40.3440">
    <property type="match status" value="5"/>
</dbReference>
<dbReference type="InterPro" id="IPR028994">
    <property type="entry name" value="Integrin_alpha_N"/>
</dbReference>
<dbReference type="GO" id="GO:0046930">
    <property type="term" value="C:pore complex"/>
    <property type="evidence" value="ECO:0007669"/>
    <property type="project" value="UniProtKB-KW"/>
</dbReference>
<dbReference type="InterPro" id="IPR044048">
    <property type="entry name" value="Big_12"/>
</dbReference>
<dbReference type="Pfam" id="PF25564">
    <property type="entry name" value="DUF7933"/>
    <property type="match status" value="5"/>
</dbReference>
<dbReference type="eggNOG" id="COG1361">
    <property type="taxonomic scope" value="Bacteria"/>
</dbReference>
<feature type="domain" description="Dystroglycan-type cadherin-like" evidence="3">
    <location>
        <begin position="1130"/>
        <end position="1223"/>
    </location>
</feature>
<dbReference type="STRING" id="377629.TERTU_2658"/>
<comment type="similarity">
    <text evidence="1">Belongs to the outer membrane OOP (TC 1.B.6) superfamily. OmpA family.</text>
</comment>
<dbReference type="EMBL" id="CP001614">
    <property type="protein sequence ID" value="ACR12293.1"/>
    <property type="molecule type" value="Genomic_DNA"/>
</dbReference>
<sequence>MTIKGPIRLNENCLGVITSAPENGDTIAFSGFRLAGGASCSMSLDVTTSSAGSFNFESGGITSSEGSSGTTNSTLTVDAARPGFSAVFTPSEIAEGGISRLIFTVDNTLNGSNALLLSLTTSLPAGLMFTANPEVASTCTQTFTPTVQALPGTNSLTHSLGGVAAGASCTISANVTAAYPGNYDYLSGQLSQNGANPSGPTSARLRVVKPFLKATLPELLAAGETATITYTIKNAERVSSATDISFTHDLNSAISGLVVSGLPANGFCGPGSTSSGSSMLTVAGASVPPEDECTFDVEVSVPTNVASGSYSTTTSAVNLTLDNPTTKPAASGTLVVQAAPLLDLSFLQSSAAAGEVVNARFTLTNTSTANTAAGINFTLPYSTVLPSLGLSQLPATGSCGAGSTFSLSYDSARDESSVLMSGGTLAAGADCTFDVGFVLQDSALPGAYTFTSSYISATINGAIRYSGRSSSVLSVYAAPLLSIATDKDIFEPGETADLHFKLRHGNAATASASGIQFSLDLDQALTGLAASGLPLNDICGTGSSITGTSVLTFASGLLSAGESCEFTVAVVIPPEATPGGFTLTSSEVSALVSASSVRSPAASKTTTVSGLAFSKAFLSSSALAGGSVTLRYTIANAATGGAATNIQFSDTFSSVMSGLTASSLPTAPCGPSSTVVGTTTLVFAGGELAPSASCSFDVTLNLPANANPGSYSINSGKLQADIDSSTYEFGSAYAVLMVDQLLPVIVSSVSSLTYAASIPITIYFPRDVSGFSDTDLVVGNGSVANFTGSGATYTADIIPSSPGVVTVDLPANTVDDAENNLLKNVVAGQLAITYATEPVSLVVTTPASATSQQGASYTLAGTHTINATEVAVYRDADNDGAADSSTPLATTTVVDHQWSLVVNLDYQVDNNFVLVWQDRSTKLNHVVDVPSITETTPDYDPVISGSPSPSVQEDSAYSFTPTASDANLNQTISFSIANKPAWAAFNTTTGALTGTPVNADVGVTQNIVITVTDSSGASVSLPGFDLTVINTNDAPVLSGTPATAVVQDLTYSFTPALLDVDVGDSHAFSISNKPAWATFNSATGTLSGAPGNQDVGSYTNIVITVTDAANSSDSLTAFSIAVINANDPPVISGTPPTAVDEDSAYFFMPVATDVDVGDSIHFEIANKPDWANFYSGNGQLQGTPENDDVGIWSGIIISAVDATGAKTSLPAFNITVTNVNDLPTLASAPARFNAQEDTLSTLDTTNLAVADVDSTSVMVLLALSGGELPAPASTSEVAISQLSSGAITLTGTITAINTYFSSAAAIKFRGSENVFGTAAASLSVAARDTDGSPLASLATVPIDIAAVNDAPNAVADSVTTQEDTAVQILVLANDTDVDDTINPASVVATLPANGTASVDTASGIVTYTPNADFTGTDTFTYMVHDLSGDVSAATEVTVVVLPVNDAPVAVADSASTPEDVTIDIDVLANDTDVDANDSFDLSSLTITALPAHGTASVVAGSIRYIPATNFNGSDSLSYSVTDAAGLRSNVAIVVINVTGVNDLPVAVNEAASLDEDTQVVVNVLTNDSDVDGALNLSTVQVVTAPAHGATQVDAGTGAVTYTPSANYFGNDSFAYIVKDNLGAASNIATVALTINGINDAPVANPDLVRTDEDAPIHINVAGNDVDIDGSLDLSSLQIVNPPAFGTAVVQAGGIVLYTASSNYAGLDSFSYRLKDNSGVWSAAAIVSITVDSVNDEPVAENDEVTTAEDTPVIIQPLANDTDVDGSVLLSSLLLVTQPAHGNLLNNGDGSLGYTPDADFNGTDSFTYVVSDNEAAASNYGTVTVTVTAVNDAPVISGTAPSTVEQDANYLFTPTATDADQDSLVFSVANLPGWAFFNTARGEITGTPANEDVGSYPNIVISVSDGVEQKSLAPFSIDVIDVNDKPEGQSDSYSVLERGAIHISAAEGVLVNDLDPDGDALSLLLVSEPSSAAAFELNDDGSFTYQHNGGPARSDQFVYQLSDGLLDSAPVTVYISIAEVNDPPIFVSTPESTVARVASEYQYPVRVNDPDSAVALTLVGGPSWLQVENSILAGTPPFDSEGSYDLVLRASDGEFDVEQAFTLDVISQDAAQLTLEPRWAGVPALLDEPLELAITIQHELGTDVNAILEVAFAGAGGSIDSVDSDCAAVSESVFECPTAMSEGSLRQYAFKLTPHAEGDIAVQLQLREVDANKVLAAVATDVSVGKQAVSRGNIKFGLSGATAIARLGDGASGNRDFVVGTQRDMPLRLVRYKVIDNSVSELGEIDDLGETAKLLAADVDMDGLADVVAINAAGDGSAVYYGQSDGRYLPAMSDQAMPLAEEGELADVNGDGYPDLLLGGNGANIYLYLNRAGRFDLAPRIINLPVVTRHFGLVSASGQADVAGRLAIATGEQLMVVGFDFAVGNLAKPGAALHTVVEKAATTSLPIEGITALHIADLDGDGDAEIIVGRAHSLDTGEAGVSIIHVTATNTMTLSSTLGNASVSQLAVADFNGDQQLDILVYNENGALQRYYATGSPGGYALTHTVIYERDATVIAEDFNGDTMADILSYRPAQERVDIFLLGEGEVQGATGDLSLSASAAAGSAANYWINYRFTVTNQSMAAQEDVVTWTQLPDGMTVVSLPDNCEAFTTLVRCDLGDIAAGADASLAVVLGSDSSVEQFAVTTRAESSAYETAITDNKQQQSLSGIFTQTDVKVTKHGGGGALGWSWLMVGLLLVRRRYWALLAALLGWSGTANAGEDGSWRTHVNSLVAGKFRFEAGLAIAHSDWDRAGFQKALDEVTQESDLSVSRSLSVSSQWFVGYQLQPWLDLEAGYISLGKADLAVAAVTTDADQVSTLIAERYPVYGAGPFAGVRALYVLDETADVFFRAGLWSWQQEYDVTLGEQSHTYERSATDLLVGVGVSFNFSPRWGAAFSLSTVKMEDSVKQIVALSASYSL</sequence>
<dbReference type="InterPro" id="IPR013783">
    <property type="entry name" value="Ig-like_fold"/>
</dbReference>
<dbReference type="KEGG" id="ttu:TERTU_2658"/>
<dbReference type="InterPro" id="IPR006644">
    <property type="entry name" value="Cadg"/>
</dbReference>
<dbReference type="GO" id="GO:0005509">
    <property type="term" value="F:calcium ion binding"/>
    <property type="evidence" value="ECO:0007669"/>
    <property type="project" value="InterPro"/>
</dbReference>
<dbReference type="eggNOG" id="COG4547">
    <property type="taxonomic scope" value="Bacteria"/>
</dbReference>
<keyword evidence="2" id="KW-0406">Ion transport</keyword>
<evidence type="ECO:0000313" key="4">
    <source>
        <dbReference type="EMBL" id="ACR12293.1"/>
    </source>
</evidence>
<feature type="domain" description="Dystroglycan-type cadherin-like" evidence="3">
    <location>
        <begin position="1833"/>
        <end position="1925"/>
    </location>
</feature>